<name>Q93SR1_PSEPU</name>
<dbReference type="GO" id="GO:0005506">
    <property type="term" value="F:iron ion binding"/>
    <property type="evidence" value="ECO:0007669"/>
    <property type="project" value="InterPro"/>
</dbReference>
<accession>Q93SR1</accession>
<gene>
    <name evidence="1" type="primary">catA</name>
</gene>
<dbReference type="GO" id="GO:0016702">
    <property type="term" value="F:oxidoreductase activity, acting on single donors with incorporation of molecular oxygen, incorporation of two atoms of oxygen"/>
    <property type="evidence" value="ECO:0007669"/>
    <property type="project" value="InterPro"/>
</dbReference>
<proteinExistence type="predicted"/>
<sequence length="55" mass="6325">MTVKISQTADVQRFFEEASGQLNERGDPRTKALVRRILDDTAKLIEEMQVTPDEF</sequence>
<dbReference type="SUPFAM" id="SSF49482">
    <property type="entry name" value="Aromatic compound dioxygenase"/>
    <property type="match status" value="1"/>
</dbReference>
<dbReference type="Gene3D" id="2.60.130.10">
    <property type="entry name" value="Aromatic compound dioxygenase"/>
    <property type="match status" value="1"/>
</dbReference>
<dbReference type="AlphaFoldDB" id="Q93SR1"/>
<dbReference type="InterPro" id="IPR015889">
    <property type="entry name" value="Intradiol_dOase_core"/>
</dbReference>
<evidence type="ECO:0000313" key="1">
    <source>
        <dbReference type="EMBL" id="AAK52298.1"/>
    </source>
</evidence>
<keyword evidence="1" id="KW-0223">Dioxygenase</keyword>
<feature type="non-terminal residue" evidence="1">
    <location>
        <position position="55"/>
    </location>
</feature>
<reference evidence="1" key="1">
    <citation type="submission" date="2001-01" db="EMBL/GenBank/DDBJ databases">
        <title>Cloning, isolation and expression of benzoate 1,2-dioxygenase originated from the strain Pseudomonas putida P111.</title>
        <authorList>
            <person name="Totevova S."/>
            <person name="Armengaud J."/>
            <person name="Cajthaml T."/>
            <person name="Demnerova K."/>
            <person name="Brenner V."/>
            <person name="Pieper D.H."/>
        </authorList>
    </citation>
    <scope>NUCLEOTIDE SEQUENCE</scope>
    <source>
        <strain evidence="1">P111</strain>
    </source>
</reference>
<organism evidence="1">
    <name type="scientific">Pseudomonas putida</name>
    <name type="common">Arthrobacter siderocapsulatus</name>
    <dbReference type="NCBI Taxonomy" id="303"/>
    <lineage>
        <taxon>Bacteria</taxon>
        <taxon>Pseudomonadati</taxon>
        <taxon>Pseudomonadota</taxon>
        <taxon>Gammaproteobacteria</taxon>
        <taxon>Pseudomonadales</taxon>
        <taxon>Pseudomonadaceae</taxon>
        <taxon>Pseudomonas</taxon>
    </lineage>
</organism>
<keyword evidence="1" id="KW-0560">Oxidoreductase</keyword>
<protein>
    <submittedName>
        <fullName evidence="1">Putative catechol 1,2-dioxygenase CatA</fullName>
    </submittedName>
</protein>
<dbReference type="EMBL" id="AY026914">
    <property type="protein sequence ID" value="AAK52298.1"/>
    <property type="molecule type" value="Genomic_DNA"/>
</dbReference>